<dbReference type="AlphaFoldDB" id="A0A7W6WCQ6"/>
<accession>A0A7W6WCQ6</accession>
<dbReference type="EMBL" id="JACIGM010000001">
    <property type="protein sequence ID" value="MBB4272779.1"/>
    <property type="molecule type" value="Genomic_DNA"/>
</dbReference>
<dbReference type="Proteomes" id="UP000533641">
    <property type="component" value="Unassembled WGS sequence"/>
</dbReference>
<evidence type="ECO:0000259" key="1">
    <source>
        <dbReference type="Pfam" id="PF20441"/>
    </source>
</evidence>
<gene>
    <name evidence="2" type="ORF">GGE12_000521</name>
</gene>
<sequence length="488" mass="53285">MGLYMGGYYGVRRAEVYSIGQDRATANVLFKDAVAMCRAPIPGGEEDDEDSLVSRGEVIIRGEGDNAWKIEFPEVGGKFQSLANGQAISGPRPIMVAADEIHEFRDNSSIETWKRALGKMPGDALMLLGTNTPASTQIVGTEYSEFYQKVVTGEINDDEAFAFIARVDKADRDTVFDNEAVWQKSLPALGVTFPVENIRGEVNTARVLLSTAFSVKRLYFGIPIGAADFWISEDAWAAVQKPVAVNEQKGRKCWLSLDLSDKNDLTALTAVWIDDHGQLYAKTWYWTTKEGLAQRGLADNAKYVEWSEDPNVNLTSVSGAVIDKTFVAAEVQKLCAEHDVQFMAFDPAGIADFIGACEQIGFPVWKYEGPDKPEGVGLKLVSHGQGKRVAFEDRALCMPRSIERLEDRILEKSITIDASPVTYMCAGNAMVDADGQGNRAFDKKRSRGRIDGMVTIAMATGAAADGLPGVVPPPTSPWDDPNFQLMAG</sequence>
<protein>
    <submittedName>
        <fullName evidence="2">Phage terminase large subunit-like protein</fullName>
    </submittedName>
</protein>
<proteinExistence type="predicted"/>
<evidence type="ECO:0000313" key="2">
    <source>
        <dbReference type="EMBL" id="MBB4272779.1"/>
    </source>
</evidence>
<dbReference type="InterPro" id="IPR046462">
    <property type="entry name" value="TerL_nuclease"/>
</dbReference>
<comment type="caution">
    <text evidence="2">The sequence shown here is derived from an EMBL/GenBank/DDBJ whole genome shotgun (WGS) entry which is preliminary data.</text>
</comment>
<dbReference type="GO" id="GO:0004519">
    <property type="term" value="F:endonuclease activity"/>
    <property type="evidence" value="ECO:0007669"/>
    <property type="project" value="InterPro"/>
</dbReference>
<reference evidence="2 3" key="1">
    <citation type="submission" date="2020-08" db="EMBL/GenBank/DDBJ databases">
        <title>Genomic Encyclopedia of Type Strains, Phase IV (KMG-V): Genome sequencing to study the core and pangenomes of soil and plant-associated prokaryotes.</title>
        <authorList>
            <person name="Whitman W."/>
        </authorList>
    </citation>
    <scope>NUCLEOTIDE SEQUENCE [LARGE SCALE GENOMIC DNA]</scope>
    <source>
        <strain evidence="2 3">SEMIA 402</strain>
    </source>
</reference>
<dbReference type="PANTHER" id="PTHR41287">
    <property type="match status" value="1"/>
</dbReference>
<name>A0A7W6WCQ6_9HYPH</name>
<organism evidence="2 3">
    <name type="scientific">Rhizobium mongolense</name>
    <dbReference type="NCBI Taxonomy" id="57676"/>
    <lineage>
        <taxon>Bacteria</taxon>
        <taxon>Pseudomonadati</taxon>
        <taxon>Pseudomonadota</taxon>
        <taxon>Alphaproteobacteria</taxon>
        <taxon>Hyphomicrobiales</taxon>
        <taxon>Rhizobiaceae</taxon>
        <taxon>Rhizobium/Agrobacterium group</taxon>
        <taxon>Rhizobium</taxon>
    </lineage>
</organism>
<dbReference type="InterPro" id="IPR005021">
    <property type="entry name" value="Terminase_largesu-like"/>
</dbReference>
<dbReference type="Pfam" id="PF20441">
    <property type="entry name" value="TerL_nuclease"/>
    <property type="match status" value="1"/>
</dbReference>
<feature type="domain" description="Terminase large subunit-like endonuclease" evidence="1">
    <location>
        <begin position="154"/>
        <end position="360"/>
    </location>
</feature>
<dbReference type="PANTHER" id="PTHR41287:SF1">
    <property type="entry name" value="PROTEIN YMFN"/>
    <property type="match status" value="1"/>
</dbReference>
<evidence type="ECO:0000313" key="3">
    <source>
        <dbReference type="Proteomes" id="UP000533641"/>
    </source>
</evidence>